<evidence type="ECO:0000313" key="4">
    <source>
        <dbReference type="Proteomes" id="UP000008141"/>
    </source>
</evidence>
<keyword evidence="4" id="KW-1185">Reference proteome</keyword>
<proteinExistence type="predicted"/>
<evidence type="ECO:0000313" key="3">
    <source>
        <dbReference type="EMBL" id="EFN58303.1"/>
    </source>
</evidence>
<dbReference type="Gene3D" id="3.60.15.10">
    <property type="entry name" value="Ribonuclease Z/Hydroxyacylglutathione hydrolase-like"/>
    <property type="match status" value="1"/>
</dbReference>
<feature type="compositionally biased region" description="Gly residues" evidence="1">
    <location>
        <begin position="345"/>
        <end position="373"/>
    </location>
</feature>
<dbReference type="GeneID" id="17357450"/>
<dbReference type="Proteomes" id="UP000008141">
    <property type="component" value="Unassembled WGS sequence"/>
</dbReference>
<dbReference type="InterPro" id="IPR001279">
    <property type="entry name" value="Metallo-B-lactamas"/>
</dbReference>
<dbReference type="InterPro" id="IPR036866">
    <property type="entry name" value="RibonucZ/Hydroxyglut_hydro"/>
</dbReference>
<dbReference type="InParanoid" id="E1Z889"/>
<evidence type="ECO:0000259" key="2">
    <source>
        <dbReference type="Pfam" id="PF00753"/>
    </source>
</evidence>
<dbReference type="SUPFAM" id="SSF56281">
    <property type="entry name" value="Metallo-hydrolase/oxidoreductase"/>
    <property type="match status" value="1"/>
</dbReference>
<dbReference type="Pfam" id="PF00753">
    <property type="entry name" value="Lactamase_B"/>
    <property type="match status" value="1"/>
</dbReference>
<organism evidence="4">
    <name type="scientific">Chlorella variabilis</name>
    <name type="common">Green alga</name>
    <dbReference type="NCBI Taxonomy" id="554065"/>
    <lineage>
        <taxon>Eukaryota</taxon>
        <taxon>Viridiplantae</taxon>
        <taxon>Chlorophyta</taxon>
        <taxon>core chlorophytes</taxon>
        <taxon>Trebouxiophyceae</taxon>
        <taxon>Chlorellales</taxon>
        <taxon>Chlorellaceae</taxon>
        <taxon>Chlorella clade</taxon>
        <taxon>Chlorella</taxon>
    </lineage>
</organism>
<evidence type="ECO:0000256" key="1">
    <source>
        <dbReference type="SAM" id="MobiDB-lite"/>
    </source>
</evidence>
<sequence>MVSTDRSKLVAVASLVPAVLLGLLLFWQWRSTACTFVEAAPGLRLCHQHLLGYQPETALIRVQSREGVWPWRRAVDHWVLVDAGVRDSLLFGSHASSLLKAVRHALRPARPGEAPGQLDLILLTHAHAIGALPKLLQAYPDAKVAAHAEELPFLVGHPPQPLVDNKTQVLLSARAMIAAGLFPIAEQQQGVPAERAVALHGEGGDLADAAKAAGAAAKRALRWLPRGVLSGTLLAGDAVAPTKGWLGWGDGLTVSPYASTTPAALQAAAKALIMQEGRSWSWLLPLHGGNFSRLRAQELVGSWPDEVPPVVDAPQAAADAGAGGPPPHAQERAASHDTAAAGLGLSPGNGGGGGGSFSLDTDGGGGGARGPDL</sequence>
<reference evidence="3 4" key="1">
    <citation type="journal article" date="2010" name="Plant Cell">
        <title>The Chlorella variabilis NC64A genome reveals adaptation to photosymbiosis, coevolution with viruses, and cryptic sex.</title>
        <authorList>
            <person name="Blanc G."/>
            <person name="Duncan G."/>
            <person name="Agarkova I."/>
            <person name="Borodovsky M."/>
            <person name="Gurnon J."/>
            <person name="Kuo A."/>
            <person name="Lindquist E."/>
            <person name="Lucas S."/>
            <person name="Pangilinan J."/>
            <person name="Polle J."/>
            <person name="Salamov A."/>
            <person name="Terry A."/>
            <person name="Yamada T."/>
            <person name="Dunigan D.D."/>
            <person name="Grigoriev I.V."/>
            <person name="Claverie J.M."/>
            <person name="Van Etten J.L."/>
        </authorList>
    </citation>
    <scope>NUCLEOTIDE SEQUENCE [LARGE SCALE GENOMIC DNA]</scope>
    <source>
        <strain evidence="3 4">NC64A</strain>
    </source>
</reference>
<dbReference type="EMBL" id="GL433838">
    <property type="protein sequence ID" value="EFN58303.1"/>
    <property type="molecule type" value="Genomic_DNA"/>
</dbReference>
<feature type="domain" description="Metallo-beta-lactamase" evidence="2">
    <location>
        <begin position="76"/>
        <end position="160"/>
    </location>
</feature>
<dbReference type="AlphaFoldDB" id="E1Z889"/>
<dbReference type="RefSeq" id="XP_005850405.1">
    <property type="nucleotide sequence ID" value="XM_005850343.1"/>
</dbReference>
<dbReference type="OrthoDB" id="513930at2759"/>
<name>E1Z889_CHLVA</name>
<protein>
    <recommendedName>
        <fullName evidence="2">Metallo-beta-lactamase domain-containing protein</fullName>
    </recommendedName>
</protein>
<dbReference type="KEGG" id="cvr:CHLNCDRAFT_142301"/>
<gene>
    <name evidence="3" type="ORF">CHLNCDRAFT_142301</name>
</gene>
<accession>E1Z889</accession>
<feature type="region of interest" description="Disordered" evidence="1">
    <location>
        <begin position="316"/>
        <end position="373"/>
    </location>
</feature>